<dbReference type="Pfam" id="PF05970">
    <property type="entry name" value="PIF1"/>
    <property type="match status" value="1"/>
</dbReference>
<dbReference type="InterPro" id="IPR010285">
    <property type="entry name" value="DNA_helicase_pif1-like_DEAD"/>
</dbReference>
<accession>A0ABY6LMH3</accession>
<dbReference type="InterPro" id="IPR006600">
    <property type="entry name" value="HTH_CenpB_DNA-bd_dom"/>
</dbReference>
<comment type="subcellular location">
    <subcellularLocation>
        <location evidence="1">Nucleus</location>
    </subcellularLocation>
</comment>
<dbReference type="InterPro" id="IPR027417">
    <property type="entry name" value="P-loop_NTPase"/>
</dbReference>
<dbReference type="Pfam" id="PF14214">
    <property type="entry name" value="Helitron_like_N"/>
    <property type="match status" value="3"/>
</dbReference>
<dbReference type="InterPro" id="IPR009057">
    <property type="entry name" value="Homeodomain-like_sf"/>
</dbReference>
<dbReference type="EMBL" id="CP092883">
    <property type="protein sequence ID" value="UYV82089.1"/>
    <property type="molecule type" value="Genomic_DNA"/>
</dbReference>
<evidence type="ECO:0000313" key="7">
    <source>
        <dbReference type="Proteomes" id="UP001235939"/>
    </source>
</evidence>
<evidence type="ECO:0000259" key="5">
    <source>
        <dbReference type="PROSITE" id="PS51253"/>
    </source>
</evidence>
<evidence type="ECO:0000256" key="4">
    <source>
        <dbReference type="SAM" id="MobiDB-lite"/>
    </source>
</evidence>
<gene>
    <name evidence="6" type="ORF">LAZ67_21000799</name>
</gene>
<feature type="compositionally biased region" description="Basic and acidic residues" evidence="4">
    <location>
        <begin position="2196"/>
        <end position="2206"/>
    </location>
</feature>
<dbReference type="EC" id="5.6.2.3" evidence="3"/>
<feature type="compositionally biased region" description="Basic and acidic residues" evidence="4">
    <location>
        <begin position="2151"/>
        <end position="2163"/>
    </location>
</feature>
<dbReference type="InterPro" id="IPR036397">
    <property type="entry name" value="RNaseH_sf"/>
</dbReference>
<dbReference type="PROSITE" id="PS51253">
    <property type="entry name" value="HTH_CENPB"/>
    <property type="match status" value="1"/>
</dbReference>
<keyword evidence="3" id="KW-0234">DNA repair</keyword>
<dbReference type="SUPFAM" id="SSF52540">
    <property type="entry name" value="P-loop containing nucleoside triphosphate hydrolases"/>
    <property type="match status" value="1"/>
</dbReference>
<dbReference type="Gene3D" id="3.30.420.10">
    <property type="entry name" value="Ribonuclease H-like superfamily/Ribonuclease H"/>
    <property type="match status" value="2"/>
</dbReference>
<proteinExistence type="inferred from homology"/>
<dbReference type="Pfam" id="PF03221">
    <property type="entry name" value="HTH_Tnp_Tc5"/>
    <property type="match status" value="1"/>
</dbReference>
<dbReference type="SMART" id="SM00674">
    <property type="entry name" value="CENPB"/>
    <property type="match status" value="1"/>
</dbReference>
<keyword evidence="2" id="KW-0238">DNA-binding</keyword>
<feature type="region of interest" description="Disordered" evidence="4">
    <location>
        <begin position="2106"/>
        <end position="2209"/>
    </location>
</feature>
<dbReference type="Gene3D" id="3.40.50.300">
    <property type="entry name" value="P-loop containing nucleotide triphosphate hydrolases"/>
    <property type="match status" value="1"/>
</dbReference>
<feature type="compositionally biased region" description="Basic and acidic residues" evidence="4">
    <location>
        <begin position="2174"/>
        <end position="2186"/>
    </location>
</feature>
<dbReference type="PANTHER" id="PTHR10492">
    <property type="match status" value="1"/>
</dbReference>
<dbReference type="Proteomes" id="UP001235939">
    <property type="component" value="Chromosome 21"/>
</dbReference>
<dbReference type="Pfam" id="PF18658">
    <property type="entry name" value="zf-C2H2_12"/>
    <property type="match status" value="1"/>
</dbReference>
<evidence type="ECO:0000256" key="3">
    <source>
        <dbReference type="RuleBase" id="RU363044"/>
    </source>
</evidence>
<dbReference type="InterPro" id="IPR025476">
    <property type="entry name" value="Helitron_helicase-like"/>
</dbReference>
<organism evidence="6 7">
    <name type="scientific">Cordylochernes scorpioides</name>
    <dbReference type="NCBI Taxonomy" id="51811"/>
    <lineage>
        <taxon>Eukaryota</taxon>
        <taxon>Metazoa</taxon>
        <taxon>Ecdysozoa</taxon>
        <taxon>Arthropoda</taxon>
        <taxon>Chelicerata</taxon>
        <taxon>Arachnida</taxon>
        <taxon>Pseudoscorpiones</taxon>
        <taxon>Cheliferoidea</taxon>
        <taxon>Chernetidae</taxon>
        <taxon>Cordylochernes</taxon>
    </lineage>
</organism>
<evidence type="ECO:0000256" key="1">
    <source>
        <dbReference type="ARBA" id="ARBA00004123"/>
    </source>
</evidence>
<dbReference type="SUPFAM" id="SSF46689">
    <property type="entry name" value="Homeodomain-like"/>
    <property type="match status" value="1"/>
</dbReference>
<keyword evidence="3" id="KW-0067">ATP-binding</keyword>
<feature type="compositionally biased region" description="Basic and acidic residues" evidence="4">
    <location>
        <begin position="2127"/>
        <end position="2140"/>
    </location>
</feature>
<name>A0ABY6LMH3_9ARAC</name>
<keyword evidence="3" id="KW-0233">DNA recombination</keyword>
<feature type="compositionally biased region" description="Polar residues" evidence="4">
    <location>
        <begin position="2106"/>
        <end position="2120"/>
    </location>
</feature>
<evidence type="ECO:0000256" key="2">
    <source>
        <dbReference type="ARBA" id="ARBA00023125"/>
    </source>
</evidence>
<sequence>MVFVRTYGRPELFITFTCNPSWPEINAELFNGQKPMDRHDLTARVFKLKLNKLIALITKKCIFGETRCWMFTIEWQKRGLPHSHILIWLKDKIHPIQIDNVNSAEIPNPEDHNLYEVVIKNMIYGPCGTFNINAPCMKNGKCSKNYPRDLISDTQTGFDGYPRYRRRAPENGGFKGKLKGRGNTEIEVDNKWVVPYSPLLSRMFKAHINVEYCNSVKSIKYICKYVNKGNDMAIFGLSKENTNDEISQYLLGRYISSNEAVWRILSFPIHERHPNIVQIVVCTDPQTSRGEVGYSVSLPQVNPSTREIMQKTVSCMNFYAYRMMARAGEFNSLLRYGMLTNQFWVDMYAKVETERLSFIRRNQKKLRTENYIHLQDALRADENLANIGQIVILPSSFTGGPRYLHERTQDAMTYVRSYGRPQLFIIFTCNPQWKEIQMHLFSNNSAKDRYDLISRVFHLKMKKLIYLVTKAELFGPYPELHAIVMKQMVHGPCGVLNTNSPCMKDGKCSKKYPKGFCETTSTTEDGYPRYRRRCSAEGGLTSSVNMRGVTFEIDNRWIVPYNSVLLRAFDSHINVEYCSSVKAIKYVCKYINKGTDQAVFSLHHLDEVTQFQSGRYISSAEAVWRILGFSIHERSPPIVHLAAHLENGQRVYFTTANAENVISNPSNTTLTAFFKLCRKQGTPVEGYPGVRKSDVLGRVYTVHPTNAECYYLRLLLFHIRGPCSFQSLRTVEGVIYTTFQMACKALGLLEDDSHWNETLKEASICRNAASVRALFSTMLIFCHMSDTLTLWHAHKECMSEDILHRMRRDMSIPELDYNANVFNAALLEIDKHVLSISGSLLTMPLSWFSERAASMLGTADEASVLHVRSGFFRGSLFFNKMASKEERQKRGKYRILKLGEKLDVLSDIKKGLSYTTIMQKYKISKTTVYDIKKSELKLTKFVDSTEKDVKKFSQVKNPLYENVDKAVNIWYESQRLSGVPIRGIELQTAASHFASKLNNPTFKASGGWLSRYRARHNLKNKKVVGEALSADEDSANRFKDDFHKLMTDEKYEQFQIYNADETGVYWKSLPDNSQVKNANSASGHKQSKDRLSVLLCANADASHKNVLAVVGKSKRPRAIKIFRMEKKRKIDSECRKFKDQWNIQYFVIESSNKALCLICNESIAVLKEYNMKRHYETKHSQNYSKYTGIVRTEKFKALKRGLKSQQSLFTKVKTEQEAATRASFRVALEIAKRGKPFTDGEMIKECIIAVVEEMCPEKVNLLKTVSMSANTVARRVENIAENISSQLFDKNGHVEWFSLALDESTDVSDTAQVLIYIRGVDKSYEVHEELLDMYSIHGTTTGTDIFKGVEMAINKKNLRWKNLKCITTDGGKNMSGKDKGVVALVSKAVENDGGSKPLVLHCIIHQQSLCGKCLDMSDVLKPVISTVNFIRSFGLNHRQFRQFIAEIGETDLPYHTAVRWLSCGKVLQRFFELRAIDLSYRGCFLSNETIFERSRFARAGMLHTTLVPIDLESSGEFIFIRYHDFCNMGGERLTLQVEQTIRTLSKEGNSYSVIVKKLKAEGLDVGKATICRVVNGIGKKREAESNWQKFQVDRPRPVRTPATVSKVKRLATTENPPSQRQLSRMCGTSLKTINNIIHKDLELDTRRKGKVHKLTPFHMKNRATNARKLYEEHLAGSRSEYTATLDEAWMYVTYCNGIRKICYIKRGNQVPDNWVHQCSETFPKGFMVVGVMTGRGVLPLIKVPSKVKVNSEFYIECVLKPVIEQLKDLYPGEMDKVFLHHDKASSHTSNKTQQFLQEMKDTLGLNFIRNSDIPVKSPDASPLDFYGFGMLKQRLFNRRPKTEAGLWKAAQEEWSNVSLSKVKEVFAAWKVRCREIAKKKGKHIEHMKKIHVRKIKGTKLGLRKGQLLTENKKNNRKGKAAALLNNLKHDSFGMLRFFSDEKNFDVDQKVNPRNDRWICKDPSEIPVVMHTKFPASVMVLGVISSEGDVMPPHFFEKGLRMNADTYINVLETVVKPWMDMVAAGRKYVFQQDSAPAHKAKKTQSWLTLNVPSHWGPDIWPPNSPDCNPLDYYVWGVVERDVNKAPHTTIQSVKKAVHMVMTQMDKNNIGRSTRNARQVSASRAAATPEERDTRREIDRVRASTSRAAATPKQRDTRREIDRVRGSTSRAAATPEQRDTRREIERIRASTSRAAATPEERDARHEAQRSCQARSQTRIALKKAAFNYDKQYDYKMHQDLVIGPMDKLCLHCHALKFQKETPGMCCSNGKVNLPPMVEPSQPLLTYLAGAARESKHFLQHIRKYNSCFQMTSFGATHIERFGNFEPTFKVQGQVYHQIGSLLPVPNEDPRFLQIYFMDNVEEEIDRRCAFSEATRRVIIAELQTLFHEHNCLVRDFKSAVENVRADDMKVIIRADKTPTNAPMTPEVAADAMTYVRTYGRPDLFLTFTCNPAWAEIKNLLLPGQQSSHRHDLTARVFKQKLKCFIDLIVKNHIYGPTRCWMYSIEWQKRGTPHAHILIWLEEKILPTQIENIISAELPDPQEDPELYQIIKKNMIHGPCGAQNPHSPCIKDGKCTKKYPRDLVHDTQTGGDGYPLYRRRKPEDGGHTATIKLNHVDFEVDNRWIVPYSPLLSKAFDAHINVEYCNSVKSIKYICKYVNKGSDMAVFGLQNPKAPVNEIDQFQMGRYISSNEAVWRILGFDIHERSPAVVHLSVHLENGQRVYFTEESAAQRAENPPNTTLTAFFQLCASDTFATTLLYHEVPTYYTWNQSTKKWQRRKQGMLHSSMVQVFSTGALGRVYTVHPSNAECYYLRMLLHVVKGPKSFEAIKTVNGQICQTYREACFKLGLLENDQNWDNTLAEASETCHPKQIRTLFAIILTTCSPSDPKGLWEKHKESMSEDILRRVRSANPNAQNSDEIFNEALISLEDICLSINNKILNQLGLISPERGRNDAVDRDMLREMQYDADTLQVYVETQKRLFTNEQNLAYNTVTEHVRTGNGGLLFLDAPGGTGKTFLLNLILAEIRMKHEIALAVASSGIAATLLDGGRTAHSAFKLPLNLNIADVPLCNIGKTSGMATVLKMCQIIIWDECTMAHKKALEALDRTLRDFRGNQRLMGGALILLAGDFRQILPVIPRATPADELNAGLKKLALWRHVKKITLSTNMRVHLHGDVSAQTFAKQLLNMGDGKIPVDPATHGYRSHRTSVNFRRQLEILK</sequence>
<keyword evidence="3" id="KW-0347">Helicase</keyword>
<dbReference type="InterPro" id="IPR040647">
    <property type="entry name" value="SPIN-DOC_Znf-C2H2"/>
</dbReference>
<dbReference type="Gene3D" id="1.10.10.60">
    <property type="entry name" value="Homeodomain-like"/>
    <property type="match status" value="1"/>
</dbReference>
<comment type="cofactor">
    <cofactor evidence="3">
        <name>Mg(2+)</name>
        <dbReference type="ChEBI" id="CHEBI:18420"/>
    </cofactor>
</comment>
<keyword evidence="7" id="KW-1185">Reference proteome</keyword>
<keyword evidence="3" id="KW-0227">DNA damage</keyword>
<comment type="similarity">
    <text evidence="3">Belongs to the helicase family.</text>
</comment>
<feature type="domain" description="HTH CENPB-type" evidence="5">
    <location>
        <begin position="951"/>
        <end position="1022"/>
    </location>
</feature>
<keyword evidence="3" id="KW-0547">Nucleotide-binding</keyword>
<protein>
    <recommendedName>
        <fullName evidence="3">ATP-dependent DNA helicase</fullName>
        <ecNumber evidence="3">5.6.2.3</ecNumber>
    </recommendedName>
</protein>
<keyword evidence="3" id="KW-0378">Hydrolase</keyword>
<dbReference type="PANTHER" id="PTHR10492:SF57">
    <property type="entry name" value="ATP-DEPENDENT DNA HELICASE"/>
    <property type="match status" value="1"/>
</dbReference>
<comment type="catalytic activity">
    <reaction evidence="3">
        <text>ATP + H2O = ADP + phosphate + H(+)</text>
        <dbReference type="Rhea" id="RHEA:13065"/>
        <dbReference type="ChEBI" id="CHEBI:15377"/>
        <dbReference type="ChEBI" id="CHEBI:15378"/>
        <dbReference type="ChEBI" id="CHEBI:30616"/>
        <dbReference type="ChEBI" id="CHEBI:43474"/>
        <dbReference type="ChEBI" id="CHEBI:456216"/>
        <dbReference type="EC" id="5.6.2.3"/>
    </reaction>
</comment>
<evidence type="ECO:0000313" key="6">
    <source>
        <dbReference type="EMBL" id="UYV82089.1"/>
    </source>
</evidence>
<reference evidence="6 7" key="1">
    <citation type="submission" date="2022-01" db="EMBL/GenBank/DDBJ databases">
        <title>A chromosomal length assembly of Cordylochernes scorpioides.</title>
        <authorList>
            <person name="Zeh D."/>
            <person name="Zeh J."/>
        </authorList>
    </citation>
    <scope>NUCLEOTIDE SEQUENCE [LARGE SCALE GENOMIC DNA]</scope>
    <source>
        <strain evidence="6">IN4F17</strain>
        <tissue evidence="6">Whole Body</tissue>
    </source>
</reference>
<feature type="non-terminal residue" evidence="6">
    <location>
        <position position="1"/>
    </location>
</feature>